<evidence type="ECO:0000259" key="5">
    <source>
        <dbReference type="Pfam" id="PF01979"/>
    </source>
</evidence>
<dbReference type="InterPro" id="IPR050287">
    <property type="entry name" value="MTA/SAH_deaminase"/>
</dbReference>
<dbReference type="InterPro" id="IPR011059">
    <property type="entry name" value="Metal-dep_hydrolase_composite"/>
</dbReference>
<dbReference type="EMBL" id="REGR01000003">
    <property type="protein sequence ID" value="RXZ44531.1"/>
    <property type="molecule type" value="Genomic_DNA"/>
</dbReference>
<proteinExistence type="inferred from homology"/>
<evidence type="ECO:0000256" key="1">
    <source>
        <dbReference type="ARBA" id="ARBA00006745"/>
    </source>
</evidence>
<keyword evidence="2" id="KW-0479">Metal-binding</keyword>
<dbReference type="SUPFAM" id="SSF51338">
    <property type="entry name" value="Composite domain of metallo-dependent hydrolases"/>
    <property type="match status" value="1"/>
</dbReference>
<name>A0ABY0FE74_9NEIS</name>
<dbReference type="InterPro" id="IPR054418">
    <property type="entry name" value="MQNX/HUTI_composite_N"/>
</dbReference>
<feature type="domain" description="Amidohydrolase-related" evidence="5">
    <location>
        <begin position="76"/>
        <end position="426"/>
    </location>
</feature>
<dbReference type="InterPro" id="IPR032466">
    <property type="entry name" value="Metal_Hydrolase"/>
</dbReference>
<evidence type="ECO:0000259" key="6">
    <source>
        <dbReference type="Pfam" id="PF22039"/>
    </source>
</evidence>
<dbReference type="Gene3D" id="2.30.40.10">
    <property type="entry name" value="Urease, subunit C, domain 1"/>
    <property type="match status" value="1"/>
</dbReference>
<dbReference type="Pfam" id="PF01979">
    <property type="entry name" value="Amidohydro_1"/>
    <property type="match status" value="1"/>
</dbReference>
<feature type="domain" description="Aminodeoxyfutalosine deaminase/Imidazolonepropionase-like composite" evidence="6">
    <location>
        <begin position="42"/>
        <end position="65"/>
    </location>
</feature>
<evidence type="ECO:0000313" key="8">
    <source>
        <dbReference type="Proteomes" id="UP000290682"/>
    </source>
</evidence>
<keyword evidence="4" id="KW-0862">Zinc</keyword>
<evidence type="ECO:0000256" key="4">
    <source>
        <dbReference type="ARBA" id="ARBA00022833"/>
    </source>
</evidence>
<keyword evidence="3" id="KW-0378">Hydrolase</keyword>
<dbReference type="Gene3D" id="3.20.20.140">
    <property type="entry name" value="Metal-dependent hydrolases"/>
    <property type="match status" value="1"/>
</dbReference>
<dbReference type="PANTHER" id="PTHR43794:SF11">
    <property type="entry name" value="AMIDOHYDROLASE-RELATED DOMAIN-CONTAINING PROTEIN"/>
    <property type="match status" value="1"/>
</dbReference>
<accession>A0ABY0FE74</accession>
<evidence type="ECO:0000313" key="7">
    <source>
        <dbReference type="EMBL" id="RXZ44531.1"/>
    </source>
</evidence>
<protein>
    <submittedName>
        <fullName evidence="7">Amidohydrolase</fullName>
    </submittedName>
</protein>
<dbReference type="InterPro" id="IPR006680">
    <property type="entry name" value="Amidohydro-rel"/>
</dbReference>
<comment type="caution">
    <text evidence="7">The sequence shown here is derived from an EMBL/GenBank/DDBJ whole genome shotgun (WGS) entry which is preliminary data.</text>
</comment>
<evidence type="ECO:0000256" key="3">
    <source>
        <dbReference type="ARBA" id="ARBA00022801"/>
    </source>
</evidence>
<keyword evidence="8" id="KW-1185">Reference proteome</keyword>
<gene>
    <name evidence="7" type="ORF">EBB06_05370</name>
</gene>
<dbReference type="PANTHER" id="PTHR43794">
    <property type="entry name" value="AMINOHYDROLASE SSNA-RELATED"/>
    <property type="match status" value="1"/>
</dbReference>
<organism evidence="7 8">
    <name type="scientific">Crenobacter cavernae</name>
    <dbReference type="NCBI Taxonomy" id="2290923"/>
    <lineage>
        <taxon>Bacteria</taxon>
        <taxon>Pseudomonadati</taxon>
        <taxon>Pseudomonadota</taxon>
        <taxon>Betaproteobacteria</taxon>
        <taxon>Neisseriales</taxon>
        <taxon>Neisseriaceae</taxon>
        <taxon>Crenobacter</taxon>
    </lineage>
</organism>
<sequence>MLNESRFPASSIALTPEQLGQPRLLLAPDYLLLPQGPVRDHAVLVEEGRFAAVGPLAELAGRYPALEPLALPGKLLMPGFIDAHHHLTQSLGKALAFGEPSEIYRRIWVPLEGCLDERLVYLSAKLAALEALRGGFTTVCDAGTRAAGDASAIAAAAHETGLRCVLGLICNDLGGDEQVDRSAILHRAEAHLARWEHDDLVHPSLAISVPEAGSDEMLATVAGLCRESGRVFQTHANEHLASVERSLVRRRQRPIEHLRHADALGPQMLIAHATLITPYELSLLRDSGTAVSYNPVASSWKGNAVAPALQMAELGIRVGLGTDGTRSDAFRLMDAAETAQRFAFGLSAGDSSCGAGSLWLHQATAGGADALRLKRITGEIASGKAADFLIVDLDVPELSPSWDLPWELVRYANRSQIDAVFVAGRLRLWQGWPTDWDGRALVREIREIASEVVAGAPIQRIHGPSADYPADHRPWQVAS</sequence>
<dbReference type="Proteomes" id="UP000290682">
    <property type="component" value="Unassembled WGS sequence"/>
</dbReference>
<comment type="similarity">
    <text evidence="1">Belongs to the metallo-dependent hydrolases superfamily. ATZ/TRZ family.</text>
</comment>
<evidence type="ECO:0000256" key="2">
    <source>
        <dbReference type="ARBA" id="ARBA00022723"/>
    </source>
</evidence>
<dbReference type="Pfam" id="PF22039">
    <property type="entry name" value="HUTI_composite_bact"/>
    <property type="match status" value="1"/>
</dbReference>
<dbReference type="RefSeq" id="WP_129212082.1">
    <property type="nucleotide sequence ID" value="NZ_REGR01000003.1"/>
</dbReference>
<dbReference type="SUPFAM" id="SSF51556">
    <property type="entry name" value="Metallo-dependent hydrolases"/>
    <property type="match status" value="1"/>
</dbReference>
<reference evidence="7 8" key="1">
    <citation type="submission" date="2018-10" db="EMBL/GenBank/DDBJ databases">
        <title>Draft genome of Fastidiocella sp. strain 375T, a bacterium isolated from a karstic cave dripping water.</title>
        <authorList>
            <person name="Coelho C."/>
            <person name="Verissimo A."/>
            <person name="Tiago I."/>
        </authorList>
    </citation>
    <scope>NUCLEOTIDE SEQUENCE [LARGE SCALE GENOMIC DNA]</scope>
    <source>
        <strain evidence="7 8">CAVE-375</strain>
    </source>
</reference>